<protein>
    <submittedName>
        <fullName evidence="1">Uncharacterized protein</fullName>
    </submittedName>
</protein>
<proteinExistence type="predicted"/>
<dbReference type="Proteomes" id="UP000799424">
    <property type="component" value="Unassembled WGS sequence"/>
</dbReference>
<dbReference type="EMBL" id="MU006238">
    <property type="protein sequence ID" value="KAF2821174.1"/>
    <property type="molecule type" value="Genomic_DNA"/>
</dbReference>
<gene>
    <name evidence="1" type="ORF">CC86DRAFT_386710</name>
</gene>
<sequence>MVLRMMRCGNEGDACVVVLLHDTFVCRDVQCSAKARYLQCLNRAVATRTARDKLQPTCPRASALQSYYSRLPTTQLFPILNTTRDTSPSTVPPRRLTLPPTCQCRLIQPSNAFALFLTLAPRYNAAQYTRQTSSLEMHVAARPAVVIADDVVKVRYFIRLNFSSLIPATSMPHDGAKILDNAKPRSVEINKEFSDWLRRRSLMQRDIHRLLV</sequence>
<evidence type="ECO:0000313" key="2">
    <source>
        <dbReference type="Proteomes" id="UP000799424"/>
    </source>
</evidence>
<organism evidence="1 2">
    <name type="scientific">Ophiobolus disseminans</name>
    <dbReference type="NCBI Taxonomy" id="1469910"/>
    <lineage>
        <taxon>Eukaryota</taxon>
        <taxon>Fungi</taxon>
        <taxon>Dikarya</taxon>
        <taxon>Ascomycota</taxon>
        <taxon>Pezizomycotina</taxon>
        <taxon>Dothideomycetes</taxon>
        <taxon>Pleosporomycetidae</taxon>
        <taxon>Pleosporales</taxon>
        <taxon>Pleosporineae</taxon>
        <taxon>Phaeosphaeriaceae</taxon>
        <taxon>Ophiobolus</taxon>
    </lineage>
</organism>
<keyword evidence="2" id="KW-1185">Reference proteome</keyword>
<evidence type="ECO:0000313" key="1">
    <source>
        <dbReference type="EMBL" id="KAF2821174.1"/>
    </source>
</evidence>
<dbReference type="AlphaFoldDB" id="A0A6A6ZLG5"/>
<reference evidence="1" key="1">
    <citation type="journal article" date="2020" name="Stud. Mycol.">
        <title>101 Dothideomycetes genomes: a test case for predicting lifestyles and emergence of pathogens.</title>
        <authorList>
            <person name="Haridas S."/>
            <person name="Albert R."/>
            <person name="Binder M."/>
            <person name="Bloem J."/>
            <person name="Labutti K."/>
            <person name="Salamov A."/>
            <person name="Andreopoulos B."/>
            <person name="Baker S."/>
            <person name="Barry K."/>
            <person name="Bills G."/>
            <person name="Bluhm B."/>
            <person name="Cannon C."/>
            <person name="Castanera R."/>
            <person name="Culley D."/>
            <person name="Daum C."/>
            <person name="Ezra D."/>
            <person name="Gonzalez J."/>
            <person name="Henrissat B."/>
            <person name="Kuo A."/>
            <person name="Liang C."/>
            <person name="Lipzen A."/>
            <person name="Lutzoni F."/>
            <person name="Magnuson J."/>
            <person name="Mondo S."/>
            <person name="Nolan M."/>
            <person name="Ohm R."/>
            <person name="Pangilinan J."/>
            <person name="Park H.-J."/>
            <person name="Ramirez L."/>
            <person name="Alfaro M."/>
            <person name="Sun H."/>
            <person name="Tritt A."/>
            <person name="Yoshinaga Y."/>
            <person name="Zwiers L.-H."/>
            <person name="Turgeon B."/>
            <person name="Goodwin S."/>
            <person name="Spatafora J."/>
            <person name="Crous P."/>
            <person name="Grigoriev I."/>
        </authorList>
    </citation>
    <scope>NUCLEOTIDE SEQUENCE</scope>
    <source>
        <strain evidence="1">CBS 113818</strain>
    </source>
</reference>
<name>A0A6A6ZLG5_9PLEO</name>
<accession>A0A6A6ZLG5</accession>